<sequence length="73" mass="7853">MTAPTNTLPWRDGLDQHLVSRNDDSARYQFPDGTEASIVFNGTTWSIAVSDGPSMRGLSEDDATAKLLQLAAA</sequence>
<gene>
    <name evidence="1" type="ORF">J2S42_000037</name>
    <name evidence="2" type="ORF">J2S42_008438</name>
</gene>
<accession>A0AAE3W9B3</accession>
<keyword evidence="3" id="KW-1185">Reference proteome</keyword>
<evidence type="ECO:0000313" key="3">
    <source>
        <dbReference type="Proteomes" id="UP001240236"/>
    </source>
</evidence>
<dbReference type="Proteomes" id="UP001240236">
    <property type="component" value="Unassembled WGS sequence"/>
</dbReference>
<organism evidence="2 3">
    <name type="scientific">Catenuloplanes indicus</name>
    <dbReference type="NCBI Taxonomy" id="137267"/>
    <lineage>
        <taxon>Bacteria</taxon>
        <taxon>Bacillati</taxon>
        <taxon>Actinomycetota</taxon>
        <taxon>Actinomycetes</taxon>
        <taxon>Micromonosporales</taxon>
        <taxon>Micromonosporaceae</taxon>
        <taxon>Catenuloplanes</taxon>
    </lineage>
</organism>
<dbReference type="RefSeq" id="WP_307233942.1">
    <property type="nucleotide sequence ID" value="NZ_JAUSUZ010000001.1"/>
</dbReference>
<proteinExistence type="predicted"/>
<dbReference type="EMBL" id="JAUSUZ010000001">
    <property type="protein sequence ID" value="MDQ0363368.1"/>
    <property type="molecule type" value="Genomic_DNA"/>
</dbReference>
<evidence type="ECO:0000313" key="2">
    <source>
        <dbReference type="EMBL" id="MDQ0371690.1"/>
    </source>
</evidence>
<comment type="caution">
    <text evidence="2">The sequence shown here is derived from an EMBL/GenBank/DDBJ whole genome shotgun (WGS) entry which is preliminary data.</text>
</comment>
<protein>
    <submittedName>
        <fullName evidence="2">Uncharacterized protein</fullName>
    </submittedName>
</protein>
<dbReference type="AlphaFoldDB" id="A0AAE3W9B3"/>
<dbReference type="EMBL" id="JAUSUZ010000002">
    <property type="protein sequence ID" value="MDQ0371690.1"/>
    <property type="molecule type" value="Genomic_DNA"/>
</dbReference>
<evidence type="ECO:0000313" key="1">
    <source>
        <dbReference type="EMBL" id="MDQ0363368.1"/>
    </source>
</evidence>
<reference evidence="2 3" key="1">
    <citation type="submission" date="2023-07" db="EMBL/GenBank/DDBJ databases">
        <title>Sequencing the genomes of 1000 actinobacteria strains.</title>
        <authorList>
            <person name="Klenk H.-P."/>
        </authorList>
    </citation>
    <scope>NUCLEOTIDE SEQUENCE [LARGE SCALE GENOMIC DNA]</scope>
    <source>
        <strain evidence="2 3">DSM 44709</strain>
    </source>
</reference>
<name>A0AAE3W9B3_9ACTN</name>